<gene>
    <name evidence="2" type="ORF">TCMB3V08_LOCUS4701</name>
</gene>
<evidence type="ECO:0000256" key="1">
    <source>
        <dbReference type="SAM" id="MobiDB-lite"/>
    </source>
</evidence>
<dbReference type="AlphaFoldDB" id="A0A7R9J3P3"/>
<evidence type="ECO:0000313" key="2">
    <source>
        <dbReference type="EMBL" id="CAD7572043.1"/>
    </source>
</evidence>
<accession>A0A7R9J3P3</accession>
<protein>
    <submittedName>
        <fullName evidence="2">(California timema) hypothetical protein</fullName>
    </submittedName>
</protein>
<name>A0A7R9J3P3_TIMCA</name>
<feature type="region of interest" description="Disordered" evidence="1">
    <location>
        <begin position="74"/>
        <end position="106"/>
    </location>
</feature>
<sequence length="193" mass="21961">MRAQSWEQFRNNLAPPMFQRYFEAVVKWKGMRSWHIAGTSTASYYQFGLYALSTNYVNGLGIGKDELEEVNPHLRGGGVKNRLGTPRPQFTRPRVEPRTPRPQRLSSTRIAHTCRNIQEGEVIHSNKDCGIIVEHVSHEMRKTHSHCVHSCFTRTAQKDVDAPINLFLDLVELTSVTAKSVCDPTINCLQLTK</sequence>
<organism evidence="2">
    <name type="scientific">Timema californicum</name>
    <name type="common">California timema</name>
    <name type="synonym">Walking stick</name>
    <dbReference type="NCBI Taxonomy" id="61474"/>
    <lineage>
        <taxon>Eukaryota</taxon>
        <taxon>Metazoa</taxon>
        <taxon>Ecdysozoa</taxon>
        <taxon>Arthropoda</taxon>
        <taxon>Hexapoda</taxon>
        <taxon>Insecta</taxon>
        <taxon>Pterygota</taxon>
        <taxon>Neoptera</taxon>
        <taxon>Polyneoptera</taxon>
        <taxon>Phasmatodea</taxon>
        <taxon>Timematodea</taxon>
        <taxon>Timematoidea</taxon>
        <taxon>Timematidae</taxon>
        <taxon>Timema</taxon>
    </lineage>
</organism>
<reference evidence="2" key="1">
    <citation type="submission" date="2020-11" db="EMBL/GenBank/DDBJ databases">
        <authorList>
            <person name="Tran Van P."/>
        </authorList>
    </citation>
    <scope>NUCLEOTIDE SEQUENCE</scope>
</reference>
<dbReference type="EMBL" id="OE180822">
    <property type="protein sequence ID" value="CAD7572043.1"/>
    <property type="molecule type" value="Genomic_DNA"/>
</dbReference>
<proteinExistence type="predicted"/>